<organism evidence="2 3">
    <name type="scientific">Fervidibacillus albus</name>
    <dbReference type="NCBI Taxonomy" id="2980026"/>
    <lineage>
        <taxon>Bacteria</taxon>
        <taxon>Bacillati</taxon>
        <taxon>Bacillota</taxon>
        <taxon>Bacilli</taxon>
        <taxon>Bacillales</taxon>
        <taxon>Bacillaceae</taxon>
        <taxon>Fervidibacillus</taxon>
    </lineage>
</organism>
<dbReference type="Pfam" id="PF08671">
    <property type="entry name" value="SinI"/>
    <property type="match status" value="1"/>
</dbReference>
<dbReference type="RefSeq" id="WP_275416764.1">
    <property type="nucleotide sequence ID" value="NZ_CP106878.1"/>
</dbReference>
<dbReference type="InterPro" id="IPR036281">
    <property type="entry name" value="SinR/SinI_dimer_dom_sf"/>
</dbReference>
<reference evidence="2" key="1">
    <citation type="submission" date="2022-09" db="EMBL/GenBank/DDBJ databases">
        <title>Complete Genomes of Fervidibacillus albus and Fervidibacillus halotolerans isolated from tidal flat sediments.</title>
        <authorList>
            <person name="Kwon K.K."/>
            <person name="Yang S.-H."/>
            <person name="Park M.J."/>
            <person name="Oh H.-M."/>
        </authorList>
    </citation>
    <scope>NUCLEOTIDE SEQUENCE</scope>
    <source>
        <strain evidence="2">MEBiC13591</strain>
    </source>
</reference>
<sequence length="65" mass="7748">MVEKSQVTERAQLQKTTVIQKYLDPEWVELIKEAKRYGMTIDEIRKFLTSFRKKSPTSKRSESVR</sequence>
<feature type="domain" description="Sin" evidence="1">
    <location>
        <begin position="14"/>
        <end position="52"/>
    </location>
</feature>
<proteinExistence type="predicted"/>
<dbReference type="GO" id="GO:0006355">
    <property type="term" value="P:regulation of DNA-templated transcription"/>
    <property type="evidence" value="ECO:0007669"/>
    <property type="project" value="InterPro"/>
</dbReference>
<keyword evidence="3" id="KW-1185">Reference proteome</keyword>
<evidence type="ECO:0000259" key="1">
    <source>
        <dbReference type="PROSITE" id="PS51500"/>
    </source>
</evidence>
<dbReference type="Proteomes" id="UP001164718">
    <property type="component" value="Chromosome"/>
</dbReference>
<dbReference type="EMBL" id="CP106878">
    <property type="protein sequence ID" value="WAA08980.1"/>
    <property type="molecule type" value="Genomic_DNA"/>
</dbReference>
<name>A0A9E8LSV2_9BACI</name>
<protein>
    <submittedName>
        <fullName evidence="2">Anti-repressor SinI family protein</fullName>
    </submittedName>
</protein>
<dbReference type="KEGG" id="faf:OE104_10245"/>
<dbReference type="SUPFAM" id="SSF47406">
    <property type="entry name" value="SinR repressor dimerisation domain-like"/>
    <property type="match status" value="1"/>
</dbReference>
<dbReference type="AlphaFoldDB" id="A0A9E8LSV2"/>
<dbReference type="PROSITE" id="PS51500">
    <property type="entry name" value="SIN"/>
    <property type="match status" value="1"/>
</dbReference>
<accession>A0A9E8LSV2</accession>
<evidence type="ECO:0000313" key="2">
    <source>
        <dbReference type="EMBL" id="WAA08980.1"/>
    </source>
</evidence>
<evidence type="ECO:0000313" key="3">
    <source>
        <dbReference type="Proteomes" id="UP001164718"/>
    </source>
</evidence>
<dbReference type="GO" id="GO:0046983">
    <property type="term" value="F:protein dimerization activity"/>
    <property type="evidence" value="ECO:0007669"/>
    <property type="project" value="InterPro"/>
</dbReference>
<dbReference type="InterPro" id="IPR010981">
    <property type="entry name" value="SinR/SinI_dimer_dom"/>
</dbReference>
<gene>
    <name evidence="2" type="ORF">OE104_10245</name>
</gene>